<dbReference type="InterPro" id="IPR005614">
    <property type="entry name" value="NrfD-like"/>
</dbReference>
<feature type="transmembrane region" description="Helical" evidence="7">
    <location>
        <begin position="289"/>
        <end position="308"/>
    </location>
</feature>
<dbReference type="Pfam" id="PF03916">
    <property type="entry name" value="NrfD"/>
    <property type="match status" value="1"/>
</dbReference>
<evidence type="ECO:0000256" key="5">
    <source>
        <dbReference type="ARBA" id="ARBA00022989"/>
    </source>
</evidence>
<keyword evidence="3" id="KW-1003">Cell membrane</keyword>
<keyword evidence="5 7" id="KW-1133">Transmembrane helix</keyword>
<gene>
    <name evidence="8" type="primary">nrfD_2</name>
    <name evidence="8" type="ORF">GCM10020369_26700</name>
</gene>
<keyword evidence="6 7" id="KW-0472">Membrane</keyword>
<dbReference type="Proteomes" id="UP001501676">
    <property type="component" value="Unassembled WGS sequence"/>
</dbReference>
<dbReference type="EMBL" id="BAAAYN010000017">
    <property type="protein sequence ID" value="GAA3386768.1"/>
    <property type="molecule type" value="Genomic_DNA"/>
</dbReference>
<organism evidence="8 9">
    <name type="scientific">Cryptosporangium minutisporangium</name>
    <dbReference type="NCBI Taxonomy" id="113569"/>
    <lineage>
        <taxon>Bacteria</taxon>
        <taxon>Bacillati</taxon>
        <taxon>Actinomycetota</taxon>
        <taxon>Actinomycetes</taxon>
        <taxon>Cryptosporangiales</taxon>
        <taxon>Cryptosporangiaceae</taxon>
        <taxon>Cryptosporangium</taxon>
    </lineage>
</organism>
<evidence type="ECO:0000256" key="7">
    <source>
        <dbReference type="SAM" id="Phobius"/>
    </source>
</evidence>
<dbReference type="RefSeq" id="WP_345728374.1">
    <property type="nucleotide sequence ID" value="NZ_BAAAYN010000017.1"/>
</dbReference>
<feature type="transmembrane region" description="Helical" evidence="7">
    <location>
        <begin position="64"/>
        <end position="81"/>
    </location>
</feature>
<evidence type="ECO:0000313" key="9">
    <source>
        <dbReference type="Proteomes" id="UP001501676"/>
    </source>
</evidence>
<comment type="subcellular location">
    <subcellularLocation>
        <location evidence="1">Cell membrane</location>
        <topology evidence="1">Multi-pass membrane protein</topology>
    </subcellularLocation>
</comment>
<evidence type="ECO:0000256" key="3">
    <source>
        <dbReference type="ARBA" id="ARBA00022475"/>
    </source>
</evidence>
<comment type="similarity">
    <text evidence="2">Belongs to the NrfD family.</text>
</comment>
<keyword evidence="9" id="KW-1185">Reference proteome</keyword>
<reference evidence="9" key="1">
    <citation type="journal article" date="2019" name="Int. J. Syst. Evol. Microbiol.">
        <title>The Global Catalogue of Microorganisms (GCM) 10K type strain sequencing project: providing services to taxonomists for standard genome sequencing and annotation.</title>
        <authorList>
            <consortium name="The Broad Institute Genomics Platform"/>
            <consortium name="The Broad Institute Genome Sequencing Center for Infectious Disease"/>
            <person name="Wu L."/>
            <person name="Ma J."/>
        </authorList>
    </citation>
    <scope>NUCLEOTIDE SEQUENCE [LARGE SCALE GENOMIC DNA]</scope>
    <source>
        <strain evidence="9">JCM 9458</strain>
    </source>
</reference>
<proteinExistence type="inferred from homology"/>
<evidence type="ECO:0000256" key="4">
    <source>
        <dbReference type="ARBA" id="ARBA00022692"/>
    </source>
</evidence>
<evidence type="ECO:0000256" key="6">
    <source>
        <dbReference type="ARBA" id="ARBA00023136"/>
    </source>
</evidence>
<sequence>MAGPGRDGGTPTVPTYYVHRPIRVAPARQAPDIPAYLYFGGIAGASAGLAALAELAGDRRLATAGRYTAAGCAAAAVAALIRDHRRPERFLSGLRAPDPSFPLSLGTWLMLPFAGLATITAGAELGHALRIHARLRPAQAPTGRVVGIHGYKNGIRGPLRLAGRHLGGASLRARSAGHGLAGWRLVATVTGAAAGVLGPAVCTYTAVTLVDTEVPAWHEAYRELPFLFAGSSISGAAGVGLFATLATDPAPARRLALAGAAMELAAAARLRAAPGSFGVPFRSGPAGRLMSGAAALTALGAVAVLVGHERFGRAGRWAAAGGGAALLVSGALNRLGVYFAGRQSAEATRPG</sequence>
<protein>
    <submittedName>
        <fullName evidence="8">Polysulfide reductase NrfD</fullName>
    </submittedName>
</protein>
<keyword evidence="4 7" id="KW-0812">Transmembrane</keyword>
<feature type="transmembrane region" description="Helical" evidence="7">
    <location>
        <begin position="101"/>
        <end position="126"/>
    </location>
</feature>
<feature type="transmembrane region" description="Helical" evidence="7">
    <location>
        <begin position="35"/>
        <end position="52"/>
    </location>
</feature>
<name>A0ABP6SW67_9ACTN</name>
<feature type="transmembrane region" description="Helical" evidence="7">
    <location>
        <begin position="226"/>
        <end position="246"/>
    </location>
</feature>
<feature type="transmembrane region" description="Helical" evidence="7">
    <location>
        <begin position="181"/>
        <end position="206"/>
    </location>
</feature>
<dbReference type="Gene3D" id="1.20.1630.10">
    <property type="entry name" value="Formate dehydrogenase/DMSO reductase domain"/>
    <property type="match status" value="1"/>
</dbReference>
<accession>A0ABP6SW67</accession>
<evidence type="ECO:0000256" key="2">
    <source>
        <dbReference type="ARBA" id="ARBA00008929"/>
    </source>
</evidence>
<evidence type="ECO:0000313" key="8">
    <source>
        <dbReference type="EMBL" id="GAA3386768.1"/>
    </source>
</evidence>
<feature type="transmembrane region" description="Helical" evidence="7">
    <location>
        <begin position="314"/>
        <end position="332"/>
    </location>
</feature>
<evidence type="ECO:0000256" key="1">
    <source>
        <dbReference type="ARBA" id="ARBA00004651"/>
    </source>
</evidence>
<comment type="caution">
    <text evidence="8">The sequence shown here is derived from an EMBL/GenBank/DDBJ whole genome shotgun (WGS) entry which is preliminary data.</text>
</comment>